<dbReference type="EMBL" id="AZEZ01000092">
    <property type="protein sequence ID" value="KRL43132.1"/>
    <property type="molecule type" value="Genomic_DNA"/>
</dbReference>
<evidence type="ECO:0000256" key="1">
    <source>
        <dbReference type="SAM" id="Phobius"/>
    </source>
</evidence>
<reference evidence="2 3" key="1">
    <citation type="journal article" date="2015" name="Genome Announc.">
        <title>Expanding the biotechnology potential of lactobacilli through comparative genomics of 213 strains and associated genera.</title>
        <authorList>
            <person name="Sun Z."/>
            <person name="Harris H.M."/>
            <person name="McCann A."/>
            <person name="Guo C."/>
            <person name="Argimon S."/>
            <person name="Zhang W."/>
            <person name="Yang X."/>
            <person name="Jeffery I.B."/>
            <person name="Cooney J.C."/>
            <person name="Kagawa T.F."/>
            <person name="Liu W."/>
            <person name="Song Y."/>
            <person name="Salvetti E."/>
            <person name="Wrobel A."/>
            <person name="Rasinkangas P."/>
            <person name="Parkhill J."/>
            <person name="Rea M.C."/>
            <person name="O'Sullivan O."/>
            <person name="Ritari J."/>
            <person name="Douillard F.P."/>
            <person name="Paul Ross R."/>
            <person name="Yang R."/>
            <person name="Briner A.E."/>
            <person name="Felis G.E."/>
            <person name="de Vos W.M."/>
            <person name="Barrangou R."/>
            <person name="Klaenhammer T.R."/>
            <person name="Caufield P.W."/>
            <person name="Cui Y."/>
            <person name="Zhang H."/>
            <person name="O'Toole P.W."/>
        </authorList>
    </citation>
    <scope>NUCLEOTIDE SEQUENCE [LARGE SCALE GENOMIC DNA]</scope>
    <source>
        <strain evidence="2 3">DSM 14500</strain>
    </source>
</reference>
<dbReference type="Proteomes" id="UP000050872">
    <property type="component" value="Unassembled WGS sequence"/>
</dbReference>
<comment type="caution">
    <text evidence="2">The sequence shown here is derived from an EMBL/GenBank/DDBJ whole genome shotgun (WGS) entry which is preliminary data.</text>
</comment>
<keyword evidence="1" id="KW-0472">Membrane</keyword>
<feature type="transmembrane region" description="Helical" evidence="1">
    <location>
        <begin position="51"/>
        <end position="69"/>
    </location>
</feature>
<organism evidence="2 3">
    <name type="scientific">Companilactobacillus mindensis DSM 14500</name>
    <dbReference type="NCBI Taxonomy" id="1423770"/>
    <lineage>
        <taxon>Bacteria</taxon>
        <taxon>Bacillati</taxon>
        <taxon>Bacillota</taxon>
        <taxon>Bacilli</taxon>
        <taxon>Lactobacillales</taxon>
        <taxon>Lactobacillaceae</taxon>
        <taxon>Companilactobacillus</taxon>
    </lineage>
</organism>
<protein>
    <recommendedName>
        <fullName evidence="4">Hydrophobic protein</fullName>
    </recommendedName>
</protein>
<accession>A0A0R1QEY5</accession>
<dbReference type="PATRIC" id="fig|1423770.3.peg.1142"/>
<evidence type="ECO:0000313" key="2">
    <source>
        <dbReference type="EMBL" id="KRL43132.1"/>
    </source>
</evidence>
<gene>
    <name evidence="2" type="ORF">FD29_GL001109</name>
</gene>
<sequence>MIPPFVTALILIYFIYDQFEFSSISRISFWIIPILTMYQFFNTVKWSKVNLVIILILILFAIAVGYYQADHTKIRLEETSSTFFRDQNGQEVPIYRKVVTAQGGRHYLYGWLIILIVQILLEVVYLHEKFIPLKIWDVFVEEVIADIFSFTRFVGSEHTSWIIWALISFTSFSYTLWIAQMSPIARRKLFKQDKFVRVAEEDKRK</sequence>
<dbReference type="AlphaFoldDB" id="A0A0R1QEY5"/>
<dbReference type="RefSeq" id="WP_057888490.1">
    <property type="nucleotide sequence ID" value="NZ_AZEZ01000092.1"/>
</dbReference>
<feature type="transmembrane region" description="Helical" evidence="1">
    <location>
        <begin position="161"/>
        <end position="179"/>
    </location>
</feature>
<keyword evidence="3" id="KW-1185">Reference proteome</keyword>
<keyword evidence="1" id="KW-1133">Transmembrane helix</keyword>
<evidence type="ECO:0008006" key="4">
    <source>
        <dbReference type="Google" id="ProtNLM"/>
    </source>
</evidence>
<evidence type="ECO:0000313" key="3">
    <source>
        <dbReference type="Proteomes" id="UP000050872"/>
    </source>
</evidence>
<feature type="transmembrane region" description="Helical" evidence="1">
    <location>
        <begin position="107"/>
        <end position="126"/>
    </location>
</feature>
<keyword evidence="1" id="KW-0812">Transmembrane</keyword>
<dbReference type="STRING" id="1423770.FD29_GL001109"/>
<dbReference type="OrthoDB" id="2290888at2"/>
<proteinExistence type="predicted"/>
<name>A0A0R1QEY5_9LACO</name>